<dbReference type="PANTHER" id="PTHR43586">
    <property type="entry name" value="CYSTEINE DESULFURASE"/>
    <property type="match status" value="1"/>
</dbReference>
<comment type="cofactor">
    <cofactor evidence="1 4">
        <name>pyridoxal 5'-phosphate</name>
        <dbReference type="ChEBI" id="CHEBI:597326"/>
    </cofactor>
</comment>
<gene>
    <name evidence="6" type="ORF">ACFO5Q_03995</name>
</gene>
<keyword evidence="7" id="KW-1185">Reference proteome</keyword>
<comment type="caution">
    <text evidence="6">The sequence shown here is derived from an EMBL/GenBank/DDBJ whole genome shotgun (WGS) entry which is preliminary data.</text>
</comment>
<accession>A0ABV8U733</accession>
<evidence type="ECO:0000313" key="6">
    <source>
        <dbReference type="EMBL" id="MFC4346997.1"/>
    </source>
</evidence>
<keyword evidence="2" id="KW-0663">Pyridoxal phosphate</keyword>
<dbReference type="Gene3D" id="3.90.1150.10">
    <property type="entry name" value="Aspartate Aminotransferase, domain 1"/>
    <property type="match status" value="1"/>
</dbReference>
<dbReference type="InterPro" id="IPR000192">
    <property type="entry name" value="Aminotrans_V_dom"/>
</dbReference>
<protein>
    <submittedName>
        <fullName evidence="6">Aminotransferase class V-fold PLP-dependent enzyme</fullName>
    </submittedName>
</protein>
<dbReference type="InterPro" id="IPR015424">
    <property type="entry name" value="PyrdxlP-dep_Trfase"/>
</dbReference>
<keyword evidence="6" id="KW-0808">Transferase</keyword>
<evidence type="ECO:0000259" key="5">
    <source>
        <dbReference type="Pfam" id="PF00266"/>
    </source>
</evidence>
<dbReference type="GO" id="GO:0008483">
    <property type="term" value="F:transaminase activity"/>
    <property type="evidence" value="ECO:0007669"/>
    <property type="project" value="UniProtKB-KW"/>
</dbReference>
<evidence type="ECO:0000256" key="3">
    <source>
        <dbReference type="RuleBase" id="RU004075"/>
    </source>
</evidence>
<dbReference type="Gene3D" id="3.40.640.10">
    <property type="entry name" value="Type I PLP-dependent aspartate aminotransferase-like (Major domain)"/>
    <property type="match status" value="1"/>
</dbReference>
<dbReference type="SUPFAM" id="SSF53383">
    <property type="entry name" value="PLP-dependent transferases"/>
    <property type="match status" value="1"/>
</dbReference>
<dbReference type="InterPro" id="IPR015422">
    <property type="entry name" value="PyrdxlP-dep_Trfase_small"/>
</dbReference>
<evidence type="ECO:0000256" key="2">
    <source>
        <dbReference type="ARBA" id="ARBA00022898"/>
    </source>
</evidence>
<proteinExistence type="inferred from homology"/>
<organism evidence="6 7">
    <name type="scientific">Kordiimonas lipolytica</name>
    <dbReference type="NCBI Taxonomy" id="1662421"/>
    <lineage>
        <taxon>Bacteria</taxon>
        <taxon>Pseudomonadati</taxon>
        <taxon>Pseudomonadota</taxon>
        <taxon>Alphaproteobacteria</taxon>
        <taxon>Kordiimonadales</taxon>
        <taxon>Kordiimonadaceae</taxon>
        <taxon>Kordiimonas</taxon>
    </lineage>
</organism>
<feature type="domain" description="Aminotransferase class V" evidence="5">
    <location>
        <begin position="29"/>
        <end position="391"/>
    </location>
</feature>
<dbReference type="EMBL" id="JBHSCR010000002">
    <property type="protein sequence ID" value="MFC4346997.1"/>
    <property type="molecule type" value="Genomic_DNA"/>
</dbReference>
<dbReference type="PANTHER" id="PTHR43586:SF24">
    <property type="entry name" value="BLR4730 PROTEIN"/>
    <property type="match status" value="1"/>
</dbReference>
<dbReference type="PROSITE" id="PS00595">
    <property type="entry name" value="AA_TRANSFER_CLASS_5"/>
    <property type="match status" value="1"/>
</dbReference>
<evidence type="ECO:0000313" key="7">
    <source>
        <dbReference type="Proteomes" id="UP001595776"/>
    </source>
</evidence>
<dbReference type="Pfam" id="PF00266">
    <property type="entry name" value="Aminotran_5"/>
    <property type="match status" value="1"/>
</dbReference>
<reference evidence="7" key="1">
    <citation type="journal article" date="2019" name="Int. J. Syst. Evol. Microbiol.">
        <title>The Global Catalogue of Microorganisms (GCM) 10K type strain sequencing project: providing services to taxonomists for standard genome sequencing and annotation.</title>
        <authorList>
            <consortium name="The Broad Institute Genomics Platform"/>
            <consortium name="The Broad Institute Genome Sequencing Center for Infectious Disease"/>
            <person name="Wu L."/>
            <person name="Ma J."/>
        </authorList>
    </citation>
    <scope>NUCLEOTIDE SEQUENCE [LARGE SCALE GENOMIC DNA]</scope>
    <source>
        <strain evidence="7">CGMCC 1.15304</strain>
    </source>
</reference>
<dbReference type="Proteomes" id="UP001595776">
    <property type="component" value="Unassembled WGS sequence"/>
</dbReference>
<evidence type="ECO:0000256" key="4">
    <source>
        <dbReference type="RuleBase" id="RU004504"/>
    </source>
</evidence>
<name>A0ABV8U733_9PROT</name>
<keyword evidence="6" id="KW-0032">Aminotransferase</keyword>
<sequence length="398" mass="43415">MTLLSSSFSNDLINSVREQTPGTNTTLHLDNCGSSLMPTPVIDAIEAHLAQEIYHGGYVAQEQQSEALEGAYEAIASLLGARRDEMALTGSAVEAWAKAFYSVPFERGDNIVTAFNEYCSNFVSFLQLRDRFGLEVRVARAGQDGTLDVDHLESLVDDRTKLIAIAMVPSSSGQVNPVADVGRIARDRGVLYLLDACQTVGQMRVDVGEIGCHMLAGTSRKFLRGPRGVGFLYVQSDALKRLDPVFLSNQAAAWVAEDSYDLRTDAGVFEDWERSVVNQLGFGAAVRYLQSLGPEACYERIQTLAGYLRDKLYRLPGVIGTCPADANAAIITFNREGLQAGDVKKHLAAEGINVQIASVVHTRLDLAARGIDTTVRVSPHYYNTKEEIDRFLGAVEAM</sequence>
<dbReference type="RefSeq" id="WP_068147520.1">
    <property type="nucleotide sequence ID" value="NZ_JBHSCR010000002.1"/>
</dbReference>
<comment type="similarity">
    <text evidence="3">Belongs to the class-V pyridoxal-phosphate-dependent aminotransferase family.</text>
</comment>
<dbReference type="InterPro" id="IPR020578">
    <property type="entry name" value="Aminotrans_V_PyrdxlP_BS"/>
</dbReference>
<dbReference type="InterPro" id="IPR015421">
    <property type="entry name" value="PyrdxlP-dep_Trfase_major"/>
</dbReference>
<evidence type="ECO:0000256" key="1">
    <source>
        <dbReference type="ARBA" id="ARBA00001933"/>
    </source>
</evidence>